<accession>A0ABQ1XW94</accession>
<dbReference type="EMBL" id="BMFS01000010">
    <property type="protein sequence ID" value="GGH04758.1"/>
    <property type="molecule type" value="Genomic_DNA"/>
</dbReference>
<dbReference type="Pfam" id="PF20432">
    <property type="entry name" value="Xre-like-HTH"/>
    <property type="match status" value="1"/>
</dbReference>
<feature type="domain" description="Antitoxin Xre-like helix-turn-helix" evidence="2">
    <location>
        <begin position="16"/>
        <end position="79"/>
    </location>
</feature>
<sequence length="136" mass="15615">MLEELRRTRAAPDHPRITEDEAGALARAAVKLFRKWELNDAEAREILGGMSPRTYSRWKQGETGRIDRDLATRLSLLMGIHKGLRYLFTDPARGYAWVKKPNQVFGERAPVEIMAQGDIFSLARVREYLDAERSGW</sequence>
<evidence type="ECO:0000259" key="1">
    <source>
        <dbReference type="Pfam" id="PF09722"/>
    </source>
</evidence>
<dbReference type="Pfam" id="PF09722">
    <property type="entry name" value="Xre_MbcA_ParS_C"/>
    <property type="match status" value="1"/>
</dbReference>
<dbReference type="InterPro" id="IPR024467">
    <property type="entry name" value="Xre/MbcA/ParS-like_toxin-bd"/>
</dbReference>
<reference evidence="4" key="1">
    <citation type="journal article" date="2019" name="Int. J. Syst. Evol. Microbiol.">
        <title>The Global Catalogue of Microorganisms (GCM) 10K type strain sequencing project: providing services to taxonomists for standard genome sequencing and annotation.</title>
        <authorList>
            <consortium name="The Broad Institute Genomics Platform"/>
            <consortium name="The Broad Institute Genome Sequencing Center for Infectious Disease"/>
            <person name="Wu L."/>
            <person name="Ma J."/>
        </authorList>
    </citation>
    <scope>NUCLEOTIDE SEQUENCE [LARGE SCALE GENOMIC DNA]</scope>
    <source>
        <strain evidence="4">CGMCC 1.12766</strain>
    </source>
</reference>
<feature type="domain" description="Antitoxin Xre/MbcA/ParS-like toxin-binding" evidence="1">
    <location>
        <begin position="84"/>
        <end position="135"/>
    </location>
</feature>
<evidence type="ECO:0000313" key="4">
    <source>
        <dbReference type="Proteomes" id="UP000648722"/>
    </source>
</evidence>
<organism evidence="3 4">
    <name type="scientific">Glycocaulis albus</name>
    <dbReference type="NCBI Taxonomy" id="1382801"/>
    <lineage>
        <taxon>Bacteria</taxon>
        <taxon>Pseudomonadati</taxon>
        <taxon>Pseudomonadota</taxon>
        <taxon>Alphaproteobacteria</taxon>
        <taxon>Maricaulales</taxon>
        <taxon>Maricaulaceae</taxon>
        <taxon>Glycocaulis</taxon>
    </lineage>
</organism>
<name>A0ABQ1XW94_9PROT</name>
<keyword evidence="4" id="KW-1185">Reference proteome</keyword>
<evidence type="ECO:0000259" key="2">
    <source>
        <dbReference type="Pfam" id="PF20432"/>
    </source>
</evidence>
<dbReference type="InterPro" id="IPR046847">
    <property type="entry name" value="Xre-like_HTH"/>
</dbReference>
<evidence type="ECO:0000313" key="3">
    <source>
        <dbReference type="EMBL" id="GGH04758.1"/>
    </source>
</evidence>
<dbReference type="Proteomes" id="UP000648722">
    <property type="component" value="Unassembled WGS sequence"/>
</dbReference>
<protein>
    <recommendedName>
        <fullName evidence="5">DUF2384 domain-containing protein</fullName>
    </recommendedName>
</protein>
<proteinExistence type="predicted"/>
<evidence type="ECO:0008006" key="5">
    <source>
        <dbReference type="Google" id="ProtNLM"/>
    </source>
</evidence>
<gene>
    <name evidence="3" type="ORF">GCM10007420_21550</name>
</gene>
<dbReference type="RefSeq" id="WP_188452598.1">
    <property type="nucleotide sequence ID" value="NZ_BMFS01000010.1"/>
</dbReference>
<comment type="caution">
    <text evidence="3">The sequence shown here is derived from an EMBL/GenBank/DDBJ whole genome shotgun (WGS) entry which is preliminary data.</text>
</comment>